<organism evidence="2 3">
    <name type="scientific">Oryza meyeriana var. granulata</name>
    <dbReference type="NCBI Taxonomy" id="110450"/>
    <lineage>
        <taxon>Eukaryota</taxon>
        <taxon>Viridiplantae</taxon>
        <taxon>Streptophyta</taxon>
        <taxon>Embryophyta</taxon>
        <taxon>Tracheophyta</taxon>
        <taxon>Spermatophyta</taxon>
        <taxon>Magnoliopsida</taxon>
        <taxon>Liliopsida</taxon>
        <taxon>Poales</taxon>
        <taxon>Poaceae</taxon>
        <taxon>BOP clade</taxon>
        <taxon>Oryzoideae</taxon>
        <taxon>Oryzeae</taxon>
        <taxon>Oryzinae</taxon>
        <taxon>Oryza</taxon>
        <taxon>Oryza meyeriana</taxon>
    </lineage>
</organism>
<proteinExistence type="predicted"/>
<reference evidence="2 3" key="1">
    <citation type="submission" date="2019-11" db="EMBL/GenBank/DDBJ databases">
        <title>Whole genome sequence of Oryza granulata.</title>
        <authorList>
            <person name="Li W."/>
        </authorList>
    </citation>
    <scope>NUCLEOTIDE SEQUENCE [LARGE SCALE GENOMIC DNA]</scope>
    <source>
        <strain evidence="3">cv. Menghai</strain>
        <tissue evidence="2">Leaf</tissue>
    </source>
</reference>
<sequence length="93" mass="10998">MKKLRKEGSQETTVFEVLASWEIKLRMVKMLRKGKRRCQCALAPPPPPMHRATESERRRFTLPSPPMRQFTSHQEGEEMPMPMRCTRVYVLHC</sequence>
<evidence type="ECO:0000313" key="2">
    <source>
        <dbReference type="EMBL" id="KAF0932742.1"/>
    </source>
</evidence>
<accession>A0A6G1F7G5</accession>
<dbReference type="Proteomes" id="UP000479710">
    <property type="component" value="Unassembled WGS sequence"/>
</dbReference>
<gene>
    <name evidence="2" type="ORF">E2562_012083</name>
</gene>
<dbReference type="EMBL" id="SPHZ02000001">
    <property type="protein sequence ID" value="KAF0932742.1"/>
    <property type="molecule type" value="Genomic_DNA"/>
</dbReference>
<keyword evidence="3" id="KW-1185">Reference proteome</keyword>
<dbReference type="AlphaFoldDB" id="A0A6G1F7G5"/>
<feature type="region of interest" description="Disordered" evidence="1">
    <location>
        <begin position="39"/>
        <end position="78"/>
    </location>
</feature>
<name>A0A6G1F7G5_9ORYZ</name>
<protein>
    <submittedName>
        <fullName evidence="2">Uncharacterized protein</fullName>
    </submittedName>
</protein>
<evidence type="ECO:0000256" key="1">
    <source>
        <dbReference type="SAM" id="MobiDB-lite"/>
    </source>
</evidence>
<evidence type="ECO:0000313" key="3">
    <source>
        <dbReference type="Proteomes" id="UP000479710"/>
    </source>
</evidence>
<comment type="caution">
    <text evidence="2">The sequence shown here is derived from an EMBL/GenBank/DDBJ whole genome shotgun (WGS) entry which is preliminary data.</text>
</comment>